<accession>A0A1F6BGE9</accession>
<evidence type="ECO:0000313" key="2">
    <source>
        <dbReference type="Proteomes" id="UP000176186"/>
    </source>
</evidence>
<proteinExistence type="predicted"/>
<name>A0A1F6BGE9_9BACT</name>
<comment type="caution">
    <text evidence="1">The sequence shown here is derived from an EMBL/GenBank/DDBJ whole genome shotgun (WGS) entry which is preliminary data.</text>
</comment>
<evidence type="ECO:0000313" key="1">
    <source>
        <dbReference type="EMBL" id="OGG36009.1"/>
    </source>
</evidence>
<sequence length="83" mass="9300">MTPIKDNEIILTPDDYLKMMTDTQGNRPTAWARSLAGLVTLGVLPEEEAINYANTLAKAAQDQSDAFWAAHNTKIIKWKESKH</sequence>
<protein>
    <submittedName>
        <fullName evidence="1">Uncharacterized protein</fullName>
    </submittedName>
</protein>
<reference evidence="1 2" key="1">
    <citation type="journal article" date="2016" name="Nat. Commun.">
        <title>Thousands of microbial genomes shed light on interconnected biogeochemical processes in an aquifer system.</title>
        <authorList>
            <person name="Anantharaman K."/>
            <person name="Brown C.T."/>
            <person name="Hug L.A."/>
            <person name="Sharon I."/>
            <person name="Castelle C.J."/>
            <person name="Probst A.J."/>
            <person name="Thomas B.C."/>
            <person name="Singh A."/>
            <person name="Wilkins M.J."/>
            <person name="Karaoz U."/>
            <person name="Brodie E.L."/>
            <person name="Williams K.H."/>
            <person name="Hubbard S.S."/>
            <person name="Banfield J.F."/>
        </authorList>
    </citation>
    <scope>NUCLEOTIDE SEQUENCE [LARGE SCALE GENOMIC DNA]</scope>
</reference>
<dbReference type="Proteomes" id="UP000176186">
    <property type="component" value="Unassembled WGS sequence"/>
</dbReference>
<dbReference type="EMBL" id="MFKE01000002">
    <property type="protein sequence ID" value="OGG36009.1"/>
    <property type="molecule type" value="Genomic_DNA"/>
</dbReference>
<dbReference type="AlphaFoldDB" id="A0A1F6BGE9"/>
<organism evidence="1 2">
    <name type="scientific">Candidatus Gottesmanbacteria bacterium RIFOXYB1_FULL_47_11</name>
    <dbReference type="NCBI Taxonomy" id="1798401"/>
    <lineage>
        <taxon>Bacteria</taxon>
        <taxon>Candidatus Gottesmaniibacteriota</taxon>
    </lineage>
</organism>
<gene>
    <name evidence="1" type="ORF">A2363_00805</name>
</gene>